<feature type="domain" description="HTH cro/C1-type" evidence="2">
    <location>
        <begin position="6"/>
        <end position="60"/>
    </location>
</feature>
<reference evidence="3" key="1">
    <citation type="submission" date="2019-10" db="EMBL/GenBank/DDBJ databases">
        <authorList>
            <person name="Ross D.E."/>
            <person name="Gulliver D."/>
        </authorList>
    </citation>
    <scope>NUCLEOTIDE SEQUENCE</scope>
    <source>
        <strain evidence="3">DER-2019</strain>
    </source>
</reference>
<dbReference type="AlphaFoldDB" id="A0A923HSA9"/>
<organism evidence="3 4">
    <name type="scientific">Acetobacterium paludosum</name>
    <dbReference type="NCBI Taxonomy" id="52693"/>
    <lineage>
        <taxon>Bacteria</taxon>
        <taxon>Bacillati</taxon>
        <taxon>Bacillota</taxon>
        <taxon>Clostridia</taxon>
        <taxon>Eubacteriales</taxon>
        <taxon>Eubacteriaceae</taxon>
        <taxon>Acetobacterium</taxon>
    </lineage>
</organism>
<dbReference type="PANTHER" id="PTHR46558:SF11">
    <property type="entry name" value="HTH-TYPE TRANSCRIPTIONAL REGULATOR XRE"/>
    <property type="match status" value="1"/>
</dbReference>
<dbReference type="CDD" id="cd00093">
    <property type="entry name" value="HTH_XRE"/>
    <property type="match status" value="1"/>
</dbReference>
<sequence length="125" mass="14199">MIGTRLKELRKDMNLTQIELSQALSISRSSLSLYEINKREPDCETVNKIADFFDVSLDYLCGRSIDTCIAKNRVMTISASLTEKEKRLLAIFDKIKDETLQDKAIMKLEGYVDGLIEMKDGEETG</sequence>
<accession>A0A923HSA9</accession>
<dbReference type="EMBL" id="WJBD01000005">
    <property type="protein sequence ID" value="MBC3887789.1"/>
    <property type="molecule type" value="Genomic_DNA"/>
</dbReference>
<dbReference type="Proteomes" id="UP000616595">
    <property type="component" value="Unassembled WGS sequence"/>
</dbReference>
<evidence type="ECO:0000313" key="3">
    <source>
        <dbReference type="EMBL" id="MBC3887789.1"/>
    </source>
</evidence>
<evidence type="ECO:0000256" key="1">
    <source>
        <dbReference type="ARBA" id="ARBA00023125"/>
    </source>
</evidence>
<evidence type="ECO:0000259" key="2">
    <source>
        <dbReference type="PROSITE" id="PS50943"/>
    </source>
</evidence>
<keyword evidence="4" id="KW-1185">Reference proteome</keyword>
<dbReference type="OrthoDB" id="1766270at2"/>
<gene>
    <name evidence="3" type="ORF">GH810_05645</name>
</gene>
<reference evidence="3" key="2">
    <citation type="submission" date="2020-10" db="EMBL/GenBank/DDBJ databases">
        <title>Comparative genomics of the Acetobacterium genus.</title>
        <authorList>
            <person name="Marshall C."/>
            <person name="May H."/>
            <person name="Norman S."/>
        </authorList>
    </citation>
    <scope>NUCLEOTIDE SEQUENCE</scope>
    <source>
        <strain evidence="3">DER-2019</strain>
    </source>
</reference>
<dbReference type="InterPro" id="IPR010982">
    <property type="entry name" value="Lambda_DNA-bd_dom_sf"/>
</dbReference>
<dbReference type="PANTHER" id="PTHR46558">
    <property type="entry name" value="TRACRIPTIONAL REGULATORY PROTEIN-RELATED-RELATED"/>
    <property type="match status" value="1"/>
</dbReference>
<dbReference type="SUPFAM" id="SSF47413">
    <property type="entry name" value="lambda repressor-like DNA-binding domains"/>
    <property type="match status" value="1"/>
</dbReference>
<dbReference type="SMART" id="SM00530">
    <property type="entry name" value="HTH_XRE"/>
    <property type="match status" value="1"/>
</dbReference>
<comment type="caution">
    <text evidence="3">The sequence shown here is derived from an EMBL/GenBank/DDBJ whole genome shotgun (WGS) entry which is preliminary data.</text>
</comment>
<dbReference type="GO" id="GO:0003677">
    <property type="term" value="F:DNA binding"/>
    <property type="evidence" value="ECO:0007669"/>
    <property type="project" value="UniProtKB-KW"/>
</dbReference>
<dbReference type="RefSeq" id="WP_148568583.1">
    <property type="nucleotide sequence ID" value="NZ_RXYA01000022.1"/>
</dbReference>
<name>A0A923HSA9_9FIRM</name>
<dbReference type="Gene3D" id="1.10.260.40">
    <property type="entry name" value="lambda repressor-like DNA-binding domains"/>
    <property type="match status" value="1"/>
</dbReference>
<dbReference type="Pfam" id="PF01381">
    <property type="entry name" value="HTH_3"/>
    <property type="match status" value="1"/>
</dbReference>
<dbReference type="PROSITE" id="PS50943">
    <property type="entry name" value="HTH_CROC1"/>
    <property type="match status" value="1"/>
</dbReference>
<protein>
    <submittedName>
        <fullName evidence="3">Helix-turn-helix domain-containing protein</fullName>
    </submittedName>
</protein>
<evidence type="ECO:0000313" key="4">
    <source>
        <dbReference type="Proteomes" id="UP000616595"/>
    </source>
</evidence>
<dbReference type="InterPro" id="IPR001387">
    <property type="entry name" value="Cro/C1-type_HTH"/>
</dbReference>
<proteinExistence type="predicted"/>
<keyword evidence="1" id="KW-0238">DNA-binding</keyword>